<feature type="signal peptide" evidence="13">
    <location>
        <begin position="1"/>
        <end position="26"/>
    </location>
</feature>
<gene>
    <name evidence="15" type="primary">SHBG</name>
</gene>
<feature type="chain" id="PRO_5018035206" description="Sex hormone-binding globulin" evidence="13">
    <location>
        <begin position="27"/>
        <end position="395"/>
    </location>
</feature>
<dbReference type="AlphaFoldDB" id="A0A3P8NYI2"/>
<keyword evidence="3" id="KW-0964">Secreted</keyword>
<dbReference type="CDD" id="cd00110">
    <property type="entry name" value="LamG"/>
    <property type="match status" value="1"/>
</dbReference>
<protein>
    <recommendedName>
        <fullName evidence="11">Sex hormone-binding globulin</fullName>
    </recommendedName>
</protein>
<keyword evidence="7" id="KW-0446">Lipid-binding</keyword>
<dbReference type="OrthoDB" id="6275838at2759"/>
<comment type="subcellular location">
    <subcellularLocation>
        <location evidence="1">Secreted</location>
    </subcellularLocation>
</comment>
<accession>A0A3P8NYI2</accession>
<dbReference type="InterPro" id="IPR001791">
    <property type="entry name" value="Laminin_G"/>
</dbReference>
<dbReference type="FunFam" id="2.60.120.200:FF:000107">
    <property type="entry name" value="Sex hormone-binding globulin"/>
    <property type="match status" value="1"/>
</dbReference>
<evidence type="ECO:0000256" key="12">
    <source>
        <dbReference type="PROSITE-ProRule" id="PRU00122"/>
    </source>
</evidence>
<dbReference type="PANTHER" id="PTHR24040:SF3">
    <property type="entry name" value="SEX HORMONE-BINDING GLOBULIN"/>
    <property type="match status" value="1"/>
</dbReference>
<keyword evidence="6" id="KW-0677">Repeat</keyword>
<dbReference type="PROSITE" id="PS50025">
    <property type="entry name" value="LAM_G_DOMAIN"/>
    <property type="match status" value="1"/>
</dbReference>
<evidence type="ECO:0000256" key="7">
    <source>
        <dbReference type="ARBA" id="ARBA00023121"/>
    </source>
</evidence>
<dbReference type="GeneID" id="113018757"/>
<evidence type="ECO:0000256" key="9">
    <source>
        <dbReference type="ARBA" id="ARBA00023180"/>
    </source>
</evidence>
<dbReference type="Gene3D" id="2.60.120.200">
    <property type="match status" value="2"/>
</dbReference>
<dbReference type="SUPFAM" id="SSF49899">
    <property type="entry name" value="Concanavalin A-like lectins/glucanases"/>
    <property type="match status" value="2"/>
</dbReference>
<evidence type="ECO:0000256" key="5">
    <source>
        <dbReference type="ARBA" id="ARBA00022729"/>
    </source>
</evidence>
<sequence length="395" mass="43624">MCCRMTWKAMAGALLLTLSLILLGWGAEGQENGGDKKKVLGSSTVNLGQNTHDWRPLIHTTVNLSEIRSIKSSFEFRTFDPEGLIFYGDTKNGDDWFILSLKDGVPLMQISKGVLVSVAGNPRLNDGKWHTMEVSNQGKFVKLEVDGTGGLVVGIHSKQMEEVIYGKLRLALGGILISKEKMILQFNPKMDGCVRKGNWLNLTSPWVAEADELQPCYENIQPGSYFPGTGFAIFNTSDFQIDGDHEVHIELWGDFSQMDGTLLSIKADGEELMFSVVADNNTKNFTFTSREEVFTMKNTFKRLQIKFLKDSLRVVKHEEESSADFSVSAGSNTGYLSAWRDGHLAIGGLLGENDDDVGSQFLTGCLEKIQVQGKDLDLDLARVKHVSVSSHSCPA</sequence>
<comment type="caution">
    <text evidence="12">Lacks conserved residue(s) required for the propagation of feature annotation.</text>
</comment>
<keyword evidence="4" id="KW-0754">Steroid-binding</keyword>
<dbReference type="STRING" id="8154.ENSACLP00000009832"/>
<dbReference type="OMA" id="FPLMQIS"/>
<feature type="domain" description="Laminin G" evidence="14">
    <location>
        <begin position="51"/>
        <end position="216"/>
    </location>
</feature>
<reference evidence="15" key="4">
    <citation type="submission" date="2025-09" db="UniProtKB">
        <authorList>
            <consortium name="Ensembl"/>
        </authorList>
    </citation>
    <scope>IDENTIFICATION</scope>
</reference>
<reference evidence="16" key="2">
    <citation type="submission" date="2023-03" db="EMBL/GenBank/DDBJ databases">
        <authorList>
            <consortium name="Wellcome Sanger Institute Data Sharing"/>
        </authorList>
    </citation>
    <scope>NUCLEOTIDE SEQUENCE [LARGE SCALE GENOMIC DNA]</scope>
</reference>
<comment type="function">
    <text evidence="10">Functions as an androgen transport protein, but may also be involved in receptor mediated processes. Each dimer binds one molecule of steroid. Specific for 5-alpha-dihydrotestosterone, testosterone, and 17-beta-estradiol. Regulates the plasma metabolic clearance rate of steroid hormones by controlling their plasma concentration.</text>
</comment>
<keyword evidence="16" id="KW-1185">Reference proteome</keyword>
<dbReference type="InterPro" id="IPR013320">
    <property type="entry name" value="ConA-like_dom_sf"/>
</dbReference>
<keyword evidence="5 13" id="KW-0732">Signal</keyword>
<dbReference type="RefSeq" id="XP_026017897.1">
    <property type="nucleotide sequence ID" value="XM_026162112.1"/>
</dbReference>
<dbReference type="GeneTree" id="ENSGT00940000154035"/>
<evidence type="ECO:0000256" key="6">
    <source>
        <dbReference type="ARBA" id="ARBA00022737"/>
    </source>
</evidence>
<dbReference type="Ensembl" id="ENSACLT00000010058.2">
    <property type="protein sequence ID" value="ENSACLP00000009832.1"/>
    <property type="gene ID" value="ENSACLG00000006717.2"/>
</dbReference>
<evidence type="ECO:0000313" key="16">
    <source>
        <dbReference type="Proteomes" id="UP000265100"/>
    </source>
</evidence>
<dbReference type="SMART" id="SM00282">
    <property type="entry name" value="LamG"/>
    <property type="match status" value="1"/>
</dbReference>
<dbReference type="GO" id="GO:0005576">
    <property type="term" value="C:extracellular region"/>
    <property type="evidence" value="ECO:0007669"/>
    <property type="project" value="UniProtKB-SubCell"/>
</dbReference>
<dbReference type="PANTHER" id="PTHR24040">
    <property type="entry name" value="LAMININ G-LIKE DOMAIN-CONTAINING PROTEIN"/>
    <property type="match status" value="1"/>
</dbReference>
<evidence type="ECO:0000256" key="3">
    <source>
        <dbReference type="ARBA" id="ARBA00022525"/>
    </source>
</evidence>
<dbReference type="InterPro" id="IPR051145">
    <property type="entry name" value="GAS-SHBG-PROS"/>
</dbReference>
<dbReference type="Pfam" id="PF00054">
    <property type="entry name" value="Laminin_G_1"/>
    <property type="match status" value="1"/>
</dbReference>
<organism evidence="15 16">
    <name type="scientific">Astatotilapia calliptera</name>
    <name type="common">Eastern happy</name>
    <name type="synonym">Chromis callipterus</name>
    <dbReference type="NCBI Taxonomy" id="8154"/>
    <lineage>
        <taxon>Eukaryota</taxon>
        <taxon>Metazoa</taxon>
        <taxon>Chordata</taxon>
        <taxon>Craniata</taxon>
        <taxon>Vertebrata</taxon>
        <taxon>Euteleostomi</taxon>
        <taxon>Actinopterygii</taxon>
        <taxon>Neopterygii</taxon>
        <taxon>Teleostei</taxon>
        <taxon>Neoteleostei</taxon>
        <taxon>Acanthomorphata</taxon>
        <taxon>Ovalentaria</taxon>
        <taxon>Cichlomorphae</taxon>
        <taxon>Cichliformes</taxon>
        <taxon>Cichlidae</taxon>
        <taxon>African cichlids</taxon>
        <taxon>Pseudocrenilabrinae</taxon>
        <taxon>Haplochromini</taxon>
        <taxon>Astatotilapia</taxon>
    </lineage>
</organism>
<proteinExistence type="predicted"/>
<evidence type="ECO:0000256" key="11">
    <source>
        <dbReference type="ARBA" id="ARBA00040510"/>
    </source>
</evidence>
<keyword evidence="9" id="KW-0325">Glycoprotein</keyword>
<keyword evidence="8" id="KW-1015">Disulfide bond</keyword>
<comment type="subunit">
    <text evidence="2">Homodimer.</text>
</comment>
<dbReference type="GO" id="GO:0005496">
    <property type="term" value="F:steroid binding"/>
    <property type="evidence" value="ECO:0007669"/>
    <property type="project" value="UniProtKB-KW"/>
</dbReference>
<evidence type="ECO:0000259" key="14">
    <source>
        <dbReference type="PROSITE" id="PS50025"/>
    </source>
</evidence>
<dbReference type="Bgee" id="ENSACLG00000006717">
    <property type="expression patterns" value="Expressed in liver and 2 other cell types or tissues"/>
</dbReference>
<name>A0A3P8NYI2_ASTCA</name>
<evidence type="ECO:0000256" key="4">
    <source>
        <dbReference type="ARBA" id="ARBA00022665"/>
    </source>
</evidence>
<evidence type="ECO:0000256" key="1">
    <source>
        <dbReference type="ARBA" id="ARBA00004613"/>
    </source>
</evidence>
<dbReference type="Proteomes" id="UP000265100">
    <property type="component" value="Chromosome 3"/>
</dbReference>
<evidence type="ECO:0000256" key="8">
    <source>
        <dbReference type="ARBA" id="ARBA00023157"/>
    </source>
</evidence>
<evidence type="ECO:0000256" key="10">
    <source>
        <dbReference type="ARBA" id="ARBA00037620"/>
    </source>
</evidence>
<reference evidence="15" key="3">
    <citation type="submission" date="2025-08" db="UniProtKB">
        <authorList>
            <consortium name="Ensembl"/>
        </authorList>
    </citation>
    <scope>IDENTIFICATION</scope>
</reference>
<evidence type="ECO:0000256" key="13">
    <source>
        <dbReference type="SAM" id="SignalP"/>
    </source>
</evidence>
<evidence type="ECO:0000256" key="2">
    <source>
        <dbReference type="ARBA" id="ARBA00011738"/>
    </source>
</evidence>
<evidence type="ECO:0000313" key="15">
    <source>
        <dbReference type="Ensembl" id="ENSACLP00000009832.1"/>
    </source>
</evidence>
<reference evidence="15 16" key="1">
    <citation type="submission" date="2018-05" db="EMBL/GenBank/DDBJ databases">
        <authorList>
            <person name="Datahose"/>
        </authorList>
    </citation>
    <scope>NUCLEOTIDE SEQUENCE</scope>
</reference>